<keyword evidence="2" id="KW-1185">Reference proteome</keyword>
<dbReference type="Proteomes" id="UP000001377">
    <property type="component" value="Chromosome"/>
</dbReference>
<dbReference type="PaxDb" id="479437-Elen_0842"/>
<evidence type="ECO:0000313" key="1">
    <source>
        <dbReference type="EMBL" id="ACV54816.1"/>
    </source>
</evidence>
<evidence type="ECO:0000313" key="2">
    <source>
        <dbReference type="Proteomes" id="UP000001377"/>
    </source>
</evidence>
<dbReference type="RefSeq" id="WP_015760207.1">
    <property type="nucleotide sequence ID" value="NC_013204.1"/>
</dbReference>
<organism evidence="1 2">
    <name type="scientific">Eggerthella lenta (strain ATCC 25559 / DSM 2243 / CCUG 17323 / JCM 9979 / KCTC 3265 / NCTC 11813 / VPI 0255 / 1899 B)</name>
    <name type="common">Eubacterium lentum</name>
    <dbReference type="NCBI Taxonomy" id="479437"/>
    <lineage>
        <taxon>Bacteria</taxon>
        <taxon>Bacillati</taxon>
        <taxon>Actinomycetota</taxon>
        <taxon>Coriobacteriia</taxon>
        <taxon>Eggerthellales</taxon>
        <taxon>Eggerthellaceae</taxon>
        <taxon>Eggerthella</taxon>
    </lineage>
</organism>
<dbReference type="HOGENOM" id="CLU_2649351_0_0_11"/>
<dbReference type="STRING" id="479437.Elen_0842"/>
<proteinExistence type="predicted"/>
<dbReference type="AlphaFoldDB" id="C8WNF6"/>
<dbReference type="EMBL" id="CP001726">
    <property type="protein sequence ID" value="ACV54816.1"/>
    <property type="molecule type" value="Genomic_DNA"/>
</dbReference>
<dbReference type="BioCyc" id="ELEN479437:G1GFY-845-MONOMER"/>
<sequence>MTVIEYCRNETDVRELVIIRAGGYTSCAAYIDYEDLFRLPPNIAHADVIESSYDHIKVLDHQGTYVSVPCTYLDID</sequence>
<reference evidence="1 2" key="1">
    <citation type="journal article" date="2009" name="Stand. Genomic Sci.">
        <title>Complete genome sequence of Eggerthella lenta type strain (IPP VPI 0255).</title>
        <authorList>
            <person name="Saunders E."/>
            <person name="Pukall R."/>
            <person name="Abt B."/>
            <person name="Lapidus A."/>
            <person name="Glavina Del Rio T."/>
            <person name="Copeland A."/>
            <person name="Tice H."/>
            <person name="Cheng J.F."/>
            <person name="Lucas S."/>
            <person name="Chen F."/>
            <person name="Nolan M."/>
            <person name="Bruce D."/>
            <person name="Goodwin L."/>
            <person name="Pitluck S."/>
            <person name="Ivanova N."/>
            <person name="Mavromatis K."/>
            <person name="Ovchinnikova G."/>
            <person name="Pati A."/>
            <person name="Chen A."/>
            <person name="Palaniappan K."/>
            <person name="Land M."/>
            <person name="Hauser L."/>
            <person name="Chang Y.J."/>
            <person name="Jeffries C.D."/>
            <person name="Chain P."/>
            <person name="Meincke L."/>
            <person name="Sims D."/>
            <person name="Brettin T."/>
            <person name="Detter J.C."/>
            <person name="Goker M."/>
            <person name="Bristow J."/>
            <person name="Eisen J.A."/>
            <person name="Markowitz V."/>
            <person name="Hugenholtz P."/>
            <person name="Kyrpides N.C."/>
            <person name="Klenk H.P."/>
            <person name="Han C."/>
        </authorList>
    </citation>
    <scope>NUCLEOTIDE SEQUENCE [LARGE SCALE GENOMIC DNA]</scope>
    <source>
        <strain evidence="2">ATCC 25559 / DSM 2243 / CCUG 17323 / JCM 9979 / KCTC 3265 / NCTC 11813 / VPI 0255 / 1899 B</strain>
    </source>
</reference>
<name>C8WNF6_EGGLE</name>
<protein>
    <submittedName>
        <fullName evidence="1">Uncharacterized protein</fullName>
    </submittedName>
</protein>
<dbReference type="KEGG" id="ele:Elen_0842"/>
<accession>C8WNF6</accession>
<gene>
    <name evidence="1" type="ordered locus">Elen_0842</name>
</gene>
<dbReference type="OrthoDB" id="3199508at2"/>